<evidence type="ECO:0000313" key="8">
    <source>
        <dbReference type="EMBL" id="RUS90910.1"/>
    </source>
</evidence>
<feature type="transmembrane region" description="Helical" evidence="5">
    <location>
        <begin position="68"/>
        <end position="88"/>
    </location>
</feature>
<evidence type="ECO:0000256" key="2">
    <source>
        <dbReference type="ARBA" id="ARBA00022692"/>
    </source>
</evidence>
<reference evidence="8 9" key="1">
    <citation type="submission" date="2019-01" db="EMBL/GenBank/DDBJ databases">
        <title>A draft genome assembly of the solar-powered sea slug Elysia chlorotica.</title>
        <authorList>
            <person name="Cai H."/>
            <person name="Li Q."/>
            <person name="Fang X."/>
            <person name="Li J."/>
            <person name="Curtis N.E."/>
            <person name="Altenburger A."/>
            <person name="Shibata T."/>
            <person name="Feng M."/>
            <person name="Maeda T."/>
            <person name="Schwartz J.A."/>
            <person name="Shigenobu S."/>
            <person name="Lundholm N."/>
            <person name="Nishiyama T."/>
            <person name="Yang H."/>
            <person name="Hasebe M."/>
            <person name="Li S."/>
            <person name="Pierce S.K."/>
            <person name="Wang J."/>
        </authorList>
    </citation>
    <scope>NUCLEOTIDE SEQUENCE [LARGE SCALE GENOMIC DNA]</scope>
    <source>
        <strain evidence="8">EC2010</strain>
        <tissue evidence="8">Whole organism of an adult</tissue>
    </source>
</reference>
<dbReference type="SUPFAM" id="SSF103473">
    <property type="entry name" value="MFS general substrate transporter"/>
    <property type="match status" value="1"/>
</dbReference>
<dbReference type="GO" id="GO:0006820">
    <property type="term" value="P:monoatomic anion transport"/>
    <property type="evidence" value="ECO:0007669"/>
    <property type="project" value="TreeGrafter"/>
</dbReference>
<sequence length="366" mass="39785">MIMRIIAGLSQGVVWPAMAVLWTKWAPSLESGKLTGICYAGSQIGNVVTFPVASYLCEYGFDGGWPSVFYVLGSFGVLWFIGWMIIVADTPEQHPRISNAEREYICEDRKGNNAPEKEKPTAPTPWLAIMTSRHVWALIVTHTCANWGTYTFLTNIPSYMKEVLYFDLKKNGLLSALPYIGFGAIISISGALIDLVVSRGLLGKTAARKLGNTLGLLVPGVFVVGLAFVDCTQSTLAVVLLVIGVAMSGFQYGAGFLTNPAELAPHYAGVIFGISNTFATLSGIFAPIMIGYITTDQTQEQWQKVFFIAAAIYIFGALVFIFFGSAEVQPWDQVTLEVEVQVKASGEKTVVGDNALNKPEKEEHSI</sequence>
<dbReference type="AlphaFoldDB" id="A0A3S1BT38"/>
<feature type="transmembrane region" description="Helical" evidence="5">
    <location>
        <begin position="210"/>
        <end position="229"/>
    </location>
</feature>
<feature type="domain" description="Major facilitator superfamily (MFS) profile" evidence="7">
    <location>
        <begin position="1"/>
        <end position="328"/>
    </location>
</feature>
<keyword evidence="3 5" id="KW-1133">Transmembrane helix</keyword>
<feature type="transmembrane region" description="Helical" evidence="5">
    <location>
        <begin position="269"/>
        <end position="293"/>
    </location>
</feature>
<dbReference type="FunFam" id="1.20.1250.20:FF:000532">
    <property type="entry name" value="SLC (SoLute Carrier) homolog"/>
    <property type="match status" value="1"/>
</dbReference>
<name>A0A3S1BT38_ELYCH</name>
<evidence type="ECO:0000256" key="3">
    <source>
        <dbReference type="ARBA" id="ARBA00022989"/>
    </source>
</evidence>
<comment type="caution">
    <text evidence="8">The sequence shown here is derived from an EMBL/GenBank/DDBJ whole genome shotgun (WGS) entry which is preliminary data.</text>
</comment>
<keyword evidence="4 5" id="KW-0472">Membrane</keyword>
<dbReference type="GO" id="GO:0016020">
    <property type="term" value="C:membrane"/>
    <property type="evidence" value="ECO:0007669"/>
    <property type="project" value="UniProtKB-SubCell"/>
</dbReference>
<dbReference type="InterPro" id="IPR036259">
    <property type="entry name" value="MFS_trans_sf"/>
</dbReference>
<feature type="signal peptide" evidence="6">
    <location>
        <begin position="1"/>
        <end position="19"/>
    </location>
</feature>
<feature type="transmembrane region" description="Helical" evidence="5">
    <location>
        <begin position="235"/>
        <end position="257"/>
    </location>
</feature>
<dbReference type="InterPro" id="IPR050382">
    <property type="entry name" value="MFS_Na/Anion_cotransporter"/>
</dbReference>
<keyword evidence="2 5" id="KW-0812">Transmembrane</keyword>
<evidence type="ECO:0000313" key="9">
    <source>
        <dbReference type="Proteomes" id="UP000271974"/>
    </source>
</evidence>
<dbReference type="Pfam" id="PF07690">
    <property type="entry name" value="MFS_1"/>
    <property type="match status" value="1"/>
</dbReference>
<evidence type="ECO:0000256" key="4">
    <source>
        <dbReference type="ARBA" id="ARBA00023136"/>
    </source>
</evidence>
<dbReference type="InterPro" id="IPR020846">
    <property type="entry name" value="MFS_dom"/>
</dbReference>
<accession>A0A3S1BT38</accession>
<evidence type="ECO:0000256" key="1">
    <source>
        <dbReference type="ARBA" id="ARBA00004141"/>
    </source>
</evidence>
<dbReference type="PANTHER" id="PTHR11662">
    <property type="entry name" value="SOLUTE CARRIER FAMILY 17"/>
    <property type="match status" value="1"/>
</dbReference>
<organism evidence="8 9">
    <name type="scientific">Elysia chlorotica</name>
    <name type="common">Eastern emerald elysia</name>
    <name type="synonym">Sea slug</name>
    <dbReference type="NCBI Taxonomy" id="188477"/>
    <lineage>
        <taxon>Eukaryota</taxon>
        <taxon>Metazoa</taxon>
        <taxon>Spiralia</taxon>
        <taxon>Lophotrochozoa</taxon>
        <taxon>Mollusca</taxon>
        <taxon>Gastropoda</taxon>
        <taxon>Heterobranchia</taxon>
        <taxon>Euthyneura</taxon>
        <taxon>Panpulmonata</taxon>
        <taxon>Sacoglossa</taxon>
        <taxon>Placobranchoidea</taxon>
        <taxon>Plakobranchidae</taxon>
        <taxon>Elysia</taxon>
    </lineage>
</organism>
<gene>
    <name evidence="8" type="ORF">EGW08_001307</name>
</gene>
<comment type="subcellular location">
    <subcellularLocation>
        <location evidence="1">Membrane</location>
        <topology evidence="1">Multi-pass membrane protein</topology>
    </subcellularLocation>
</comment>
<evidence type="ECO:0000256" key="6">
    <source>
        <dbReference type="SAM" id="SignalP"/>
    </source>
</evidence>
<dbReference type="InterPro" id="IPR011701">
    <property type="entry name" value="MFS"/>
</dbReference>
<evidence type="ECO:0000259" key="7">
    <source>
        <dbReference type="PROSITE" id="PS50850"/>
    </source>
</evidence>
<dbReference type="STRING" id="188477.A0A3S1BT38"/>
<dbReference type="EMBL" id="RQTK01000022">
    <property type="protein sequence ID" value="RUS90910.1"/>
    <property type="molecule type" value="Genomic_DNA"/>
</dbReference>
<protein>
    <recommendedName>
        <fullName evidence="7">Major facilitator superfamily (MFS) profile domain-containing protein</fullName>
    </recommendedName>
</protein>
<keyword evidence="9" id="KW-1185">Reference proteome</keyword>
<dbReference type="GO" id="GO:0022857">
    <property type="term" value="F:transmembrane transporter activity"/>
    <property type="evidence" value="ECO:0007669"/>
    <property type="project" value="InterPro"/>
</dbReference>
<proteinExistence type="predicted"/>
<feature type="chain" id="PRO_5018720022" description="Major facilitator superfamily (MFS) profile domain-containing protein" evidence="6">
    <location>
        <begin position="20"/>
        <end position="366"/>
    </location>
</feature>
<dbReference type="Gene3D" id="1.20.1250.20">
    <property type="entry name" value="MFS general substrate transporter like domains"/>
    <property type="match status" value="2"/>
</dbReference>
<evidence type="ECO:0000256" key="5">
    <source>
        <dbReference type="SAM" id="Phobius"/>
    </source>
</evidence>
<dbReference type="OrthoDB" id="2985014at2759"/>
<feature type="transmembrane region" description="Helical" evidence="5">
    <location>
        <begin position="305"/>
        <end position="323"/>
    </location>
</feature>
<keyword evidence="6" id="KW-0732">Signal</keyword>
<dbReference type="PROSITE" id="PS50850">
    <property type="entry name" value="MFS"/>
    <property type="match status" value="1"/>
</dbReference>
<feature type="transmembrane region" description="Helical" evidence="5">
    <location>
        <begin position="176"/>
        <end position="198"/>
    </location>
</feature>
<dbReference type="PANTHER" id="PTHR11662:SF399">
    <property type="entry name" value="FI19708P1-RELATED"/>
    <property type="match status" value="1"/>
</dbReference>
<dbReference type="Proteomes" id="UP000271974">
    <property type="component" value="Unassembled WGS sequence"/>
</dbReference>